<dbReference type="Proteomes" id="UP000188318">
    <property type="component" value="Unassembled WGS sequence"/>
</dbReference>
<dbReference type="Gene3D" id="3.90.1200.10">
    <property type="match status" value="1"/>
</dbReference>
<dbReference type="Pfam" id="PF01636">
    <property type="entry name" value="APH"/>
    <property type="match status" value="1"/>
</dbReference>
<dbReference type="OrthoDB" id="4177236at2759"/>
<proteinExistence type="predicted"/>
<evidence type="ECO:0000259" key="1">
    <source>
        <dbReference type="Pfam" id="PF01636"/>
    </source>
</evidence>
<sequence length="257" mass="29912">MSFFWLRNPAKPAPKDQPLILHSLGSRRVEVWNNQVIKSGTTLYDHEVSNMKLIAEHTTIPIPCIHSVERDNDGKIMKIYMDYMPGKPLNEVWTTMSETQKRSVADDLQNYVNQLRTLKGDYIGAAGRGLAVIGQHVFHEGGPFDQESQFNDFLSSKIISKVPDTFRYHATHSLKDNHEIVFTHSDLALRNILVKDGRVTGILDWEHSGWYPEYWEYERTYRHSNDVPGWMDYVDMFLPRKYSEEIVAMSYLSRYSH</sequence>
<protein>
    <recommendedName>
        <fullName evidence="1">Aminoglycoside phosphotransferase domain-containing protein</fullName>
    </recommendedName>
</protein>
<feature type="domain" description="Aminoglycoside phosphotransferase" evidence="1">
    <location>
        <begin position="47"/>
        <end position="227"/>
    </location>
</feature>
<dbReference type="InterPro" id="IPR002575">
    <property type="entry name" value="Aminoglycoside_PTrfase"/>
</dbReference>
<dbReference type="InterPro" id="IPR011009">
    <property type="entry name" value="Kinase-like_dom_sf"/>
</dbReference>
<dbReference type="OMA" id="KEYIGMS"/>
<dbReference type="SUPFAM" id="SSF56112">
    <property type="entry name" value="Protein kinase-like (PK-like)"/>
    <property type="match status" value="1"/>
</dbReference>
<dbReference type="AlphaFoldDB" id="A0A1R3S1I3"/>
<evidence type="ECO:0000313" key="3">
    <source>
        <dbReference type="Proteomes" id="UP000188318"/>
    </source>
</evidence>
<dbReference type="PANTHER" id="PTHR21310:SF58">
    <property type="entry name" value="AMINOGLYCOSIDE PHOSPHOTRANSFERASE DOMAIN-CONTAINING PROTEIN"/>
    <property type="match status" value="1"/>
</dbReference>
<evidence type="ECO:0000313" key="2">
    <source>
        <dbReference type="EMBL" id="OOG00552.1"/>
    </source>
</evidence>
<dbReference type="InterPro" id="IPR051678">
    <property type="entry name" value="AGP_Transferase"/>
</dbReference>
<gene>
    <name evidence="2" type="ORF">ASPCADRAFT_125573</name>
</gene>
<dbReference type="VEuPathDB" id="FungiDB:ASPCADRAFT_125573"/>
<accession>A0A1R3S1I3</accession>
<organism evidence="2 3">
    <name type="scientific">Aspergillus carbonarius (strain ITEM 5010)</name>
    <dbReference type="NCBI Taxonomy" id="602072"/>
    <lineage>
        <taxon>Eukaryota</taxon>
        <taxon>Fungi</taxon>
        <taxon>Dikarya</taxon>
        <taxon>Ascomycota</taxon>
        <taxon>Pezizomycotina</taxon>
        <taxon>Eurotiomycetes</taxon>
        <taxon>Eurotiomycetidae</taxon>
        <taxon>Eurotiales</taxon>
        <taxon>Aspergillaceae</taxon>
        <taxon>Aspergillus</taxon>
        <taxon>Aspergillus subgen. Circumdati</taxon>
    </lineage>
</organism>
<dbReference type="EMBL" id="KV907493">
    <property type="protein sequence ID" value="OOG00552.1"/>
    <property type="molecule type" value="Genomic_DNA"/>
</dbReference>
<name>A0A1R3S1I3_ASPC5</name>
<dbReference type="PANTHER" id="PTHR21310">
    <property type="entry name" value="AMINOGLYCOSIDE PHOSPHOTRANSFERASE-RELATED-RELATED"/>
    <property type="match status" value="1"/>
</dbReference>
<reference evidence="3" key="1">
    <citation type="journal article" date="2017" name="Genome Biol.">
        <title>Comparative genomics reveals high biological diversity and specific adaptations in the industrially and medically important fungal genus Aspergillus.</title>
        <authorList>
            <person name="de Vries R.P."/>
            <person name="Riley R."/>
            <person name="Wiebenga A."/>
            <person name="Aguilar-Osorio G."/>
            <person name="Amillis S."/>
            <person name="Uchima C.A."/>
            <person name="Anderluh G."/>
            <person name="Asadollahi M."/>
            <person name="Askin M."/>
            <person name="Barry K."/>
            <person name="Battaglia E."/>
            <person name="Bayram O."/>
            <person name="Benocci T."/>
            <person name="Braus-Stromeyer S.A."/>
            <person name="Caldana C."/>
            <person name="Canovas D."/>
            <person name="Cerqueira G.C."/>
            <person name="Chen F."/>
            <person name="Chen W."/>
            <person name="Choi C."/>
            <person name="Clum A."/>
            <person name="Dos Santos R.A."/>
            <person name="Damasio A.R."/>
            <person name="Diallinas G."/>
            <person name="Emri T."/>
            <person name="Fekete E."/>
            <person name="Flipphi M."/>
            <person name="Freyberg S."/>
            <person name="Gallo A."/>
            <person name="Gournas C."/>
            <person name="Habgood R."/>
            <person name="Hainaut M."/>
            <person name="Harispe M.L."/>
            <person name="Henrissat B."/>
            <person name="Hilden K.S."/>
            <person name="Hope R."/>
            <person name="Hossain A."/>
            <person name="Karabika E."/>
            <person name="Karaffa L."/>
            <person name="Karanyi Z."/>
            <person name="Krasevec N."/>
            <person name="Kuo A."/>
            <person name="Kusch H."/>
            <person name="LaButti K."/>
            <person name="Lagendijk E.L."/>
            <person name="Lapidus A."/>
            <person name="Levasseur A."/>
            <person name="Lindquist E."/>
            <person name="Lipzen A."/>
            <person name="Logrieco A.F."/>
            <person name="MacCabe A."/>
            <person name="Maekelae M.R."/>
            <person name="Malavazi I."/>
            <person name="Melin P."/>
            <person name="Meyer V."/>
            <person name="Mielnichuk N."/>
            <person name="Miskei M."/>
            <person name="Molnar A.P."/>
            <person name="Mule G."/>
            <person name="Ngan C.Y."/>
            <person name="Orejas M."/>
            <person name="Orosz E."/>
            <person name="Ouedraogo J.P."/>
            <person name="Overkamp K.M."/>
            <person name="Park H.-S."/>
            <person name="Perrone G."/>
            <person name="Piumi F."/>
            <person name="Punt P.J."/>
            <person name="Ram A.F."/>
            <person name="Ramon A."/>
            <person name="Rauscher S."/>
            <person name="Record E."/>
            <person name="Riano-Pachon D.M."/>
            <person name="Robert V."/>
            <person name="Roehrig J."/>
            <person name="Ruller R."/>
            <person name="Salamov A."/>
            <person name="Salih N.S."/>
            <person name="Samson R.A."/>
            <person name="Sandor E."/>
            <person name="Sanguinetti M."/>
            <person name="Schuetze T."/>
            <person name="Sepcic K."/>
            <person name="Shelest E."/>
            <person name="Sherlock G."/>
            <person name="Sophianopoulou V."/>
            <person name="Squina F.M."/>
            <person name="Sun H."/>
            <person name="Susca A."/>
            <person name="Todd R.B."/>
            <person name="Tsang A."/>
            <person name="Unkles S.E."/>
            <person name="van de Wiele N."/>
            <person name="van Rossen-Uffink D."/>
            <person name="Oliveira J.V."/>
            <person name="Vesth T.C."/>
            <person name="Visser J."/>
            <person name="Yu J.-H."/>
            <person name="Zhou M."/>
            <person name="Andersen M.R."/>
            <person name="Archer D.B."/>
            <person name="Baker S.E."/>
            <person name="Benoit I."/>
            <person name="Brakhage A.A."/>
            <person name="Braus G.H."/>
            <person name="Fischer R."/>
            <person name="Frisvad J.C."/>
            <person name="Goldman G.H."/>
            <person name="Houbraken J."/>
            <person name="Oakley B."/>
            <person name="Pocsi I."/>
            <person name="Scazzocchio C."/>
            <person name="Seiboth B."/>
            <person name="vanKuyk P.A."/>
            <person name="Wortman J."/>
            <person name="Dyer P.S."/>
            <person name="Grigoriev I.V."/>
        </authorList>
    </citation>
    <scope>NUCLEOTIDE SEQUENCE [LARGE SCALE GENOMIC DNA]</scope>
    <source>
        <strain evidence="3">ITEM 5010</strain>
    </source>
</reference>
<dbReference type="STRING" id="602072.A0A1R3S1I3"/>
<keyword evidence="3" id="KW-1185">Reference proteome</keyword>
<dbReference type="CDD" id="cd05120">
    <property type="entry name" value="APH_ChoK_like"/>
    <property type="match status" value="1"/>
</dbReference>